<proteinExistence type="predicted"/>
<evidence type="ECO:0000313" key="3">
    <source>
        <dbReference type="EMBL" id="CAD6199243.1"/>
    </source>
</evidence>
<reference evidence="3" key="1">
    <citation type="submission" date="2020-10" db="EMBL/GenBank/DDBJ databases">
        <authorList>
            <person name="Kikuchi T."/>
        </authorList>
    </citation>
    <scope>NUCLEOTIDE SEQUENCE</scope>
    <source>
        <strain evidence="3">NKZ352</strain>
    </source>
</reference>
<sequence length="115" mass="13323">MACFQRDVVVSDTQKALRDDTLGRGYSSQKEMEPVNVRCKHILLSSEASTLYDFSASLLYTFLYVCLLIFTILALHHIFFVRFVQQLGAEDSFIETPKPREKRSKPLRSPQYSRK</sequence>
<keyword evidence="4" id="KW-1185">Reference proteome</keyword>
<dbReference type="AlphaFoldDB" id="A0A8S1HX19"/>
<keyword evidence="2" id="KW-0472">Membrane</keyword>
<comment type="caution">
    <text evidence="3">The sequence shown here is derived from an EMBL/GenBank/DDBJ whole genome shotgun (WGS) entry which is preliminary data.</text>
</comment>
<keyword evidence="2" id="KW-1133">Transmembrane helix</keyword>
<dbReference type="EMBL" id="CAJGYM010000162">
    <property type="protein sequence ID" value="CAD6199243.1"/>
    <property type="molecule type" value="Genomic_DNA"/>
</dbReference>
<evidence type="ECO:0000256" key="1">
    <source>
        <dbReference type="SAM" id="MobiDB-lite"/>
    </source>
</evidence>
<evidence type="ECO:0000313" key="4">
    <source>
        <dbReference type="Proteomes" id="UP000835052"/>
    </source>
</evidence>
<gene>
    <name evidence="3" type="ORF">CAUJ_LOCUS15147</name>
</gene>
<keyword evidence="2" id="KW-0812">Transmembrane</keyword>
<name>A0A8S1HX19_9PELO</name>
<accession>A0A8S1HX19</accession>
<evidence type="ECO:0000256" key="2">
    <source>
        <dbReference type="SAM" id="Phobius"/>
    </source>
</evidence>
<feature type="region of interest" description="Disordered" evidence="1">
    <location>
        <begin position="95"/>
        <end position="115"/>
    </location>
</feature>
<protein>
    <submittedName>
        <fullName evidence="3">Uncharacterized protein</fullName>
    </submittedName>
</protein>
<feature type="transmembrane region" description="Helical" evidence="2">
    <location>
        <begin position="58"/>
        <end position="80"/>
    </location>
</feature>
<organism evidence="3 4">
    <name type="scientific">Caenorhabditis auriculariae</name>
    <dbReference type="NCBI Taxonomy" id="2777116"/>
    <lineage>
        <taxon>Eukaryota</taxon>
        <taxon>Metazoa</taxon>
        <taxon>Ecdysozoa</taxon>
        <taxon>Nematoda</taxon>
        <taxon>Chromadorea</taxon>
        <taxon>Rhabditida</taxon>
        <taxon>Rhabditina</taxon>
        <taxon>Rhabditomorpha</taxon>
        <taxon>Rhabditoidea</taxon>
        <taxon>Rhabditidae</taxon>
        <taxon>Peloderinae</taxon>
        <taxon>Caenorhabditis</taxon>
    </lineage>
</organism>
<dbReference type="Proteomes" id="UP000835052">
    <property type="component" value="Unassembled WGS sequence"/>
</dbReference>